<accession>A0A6A9QJC5</accession>
<gene>
    <name evidence="1" type="ORF">GC250_06540</name>
</gene>
<dbReference type="EMBL" id="WGGD01000005">
    <property type="protein sequence ID" value="MUN29096.1"/>
    <property type="molecule type" value="Genomic_DNA"/>
</dbReference>
<keyword evidence="2" id="KW-1185">Reference proteome</keyword>
<dbReference type="AlphaFoldDB" id="A0A6A9QJC5"/>
<sequence>MGFRVEKAYGRGSVCYASNPRSFVVKPDGSLAKCTVDLYSDRGIIGKIRRDGTLEINEEKYKWWIRGIYNGDPNILSYPLYGERRR</sequence>
<dbReference type="Proteomes" id="UP000470772">
    <property type="component" value="Unassembled WGS sequence"/>
</dbReference>
<organism evidence="1 2">
    <name type="scientific">Sulfuracidifex metallicus DSM 6482 = JCM 9184</name>
    <dbReference type="NCBI Taxonomy" id="523847"/>
    <lineage>
        <taxon>Archaea</taxon>
        <taxon>Thermoproteota</taxon>
        <taxon>Thermoprotei</taxon>
        <taxon>Sulfolobales</taxon>
        <taxon>Sulfolobaceae</taxon>
        <taxon>Sulfuracidifex</taxon>
    </lineage>
</organism>
<protein>
    <submittedName>
        <fullName evidence="1">Uncharacterized protein</fullName>
    </submittedName>
</protein>
<proteinExistence type="predicted"/>
<comment type="caution">
    <text evidence="1">The sequence shown here is derived from an EMBL/GenBank/DDBJ whole genome shotgun (WGS) entry which is preliminary data.</text>
</comment>
<evidence type="ECO:0000313" key="2">
    <source>
        <dbReference type="Proteomes" id="UP000470772"/>
    </source>
</evidence>
<evidence type="ECO:0000313" key="1">
    <source>
        <dbReference type="EMBL" id="MUN29096.1"/>
    </source>
</evidence>
<name>A0A6A9QJC5_SULME</name>
<reference evidence="1 2" key="1">
    <citation type="submission" date="2019-10" db="EMBL/GenBank/DDBJ databases">
        <title>Sequencing and Assembly of Multiple Reported Metal-Biooxidizing Members of the Extremely Thermoacidophilic Archaeal Family Sulfolobaceae.</title>
        <authorList>
            <person name="Counts J.A."/>
            <person name="Kelly R.M."/>
        </authorList>
    </citation>
    <scope>NUCLEOTIDE SEQUENCE [LARGE SCALE GENOMIC DNA]</scope>
    <source>
        <strain evidence="1 2">DSM 6482</strain>
    </source>
</reference>